<dbReference type="InterPro" id="IPR003607">
    <property type="entry name" value="HD/PDEase_dom"/>
</dbReference>
<dbReference type="InterPro" id="IPR026875">
    <property type="entry name" value="PHydrolase_assoc_dom"/>
</dbReference>
<dbReference type="PATRIC" id="fig|54005.3.peg.1222"/>
<proteinExistence type="inferred from homology"/>
<accession>A0A133PM39</accession>
<dbReference type="InterPro" id="IPR051094">
    <property type="entry name" value="Diverse_Catalytic_Enzymes"/>
</dbReference>
<dbReference type="NCBIfam" id="NF002327">
    <property type="entry name" value="PRK01286.1-2"/>
    <property type="match status" value="1"/>
</dbReference>
<dbReference type="PROSITE" id="PS51831">
    <property type="entry name" value="HD"/>
    <property type="match status" value="1"/>
</dbReference>
<dbReference type="PANTHER" id="PTHR35795:SF1">
    <property type="entry name" value="BIS(5'-NUCLEOSYL)-TETRAPHOSPHATASE, SYMMETRICAL"/>
    <property type="match status" value="1"/>
</dbReference>
<dbReference type="NCBIfam" id="TIGR01353">
    <property type="entry name" value="dGTP_triPase"/>
    <property type="match status" value="1"/>
</dbReference>
<dbReference type="SMART" id="SM00471">
    <property type="entry name" value="HDc"/>
    <property type="match status" value="1"/>
</dbReference>
<dbReference type="Gene3D" id="1.10.3210.10">
    <property type="entry name" value="Hypothetical protein af1432"/>
    <property type="match status" value="1"/>
</dbReference>
<dbReference type="PANTHER" id="PTHR35795">
    <property type="entry name" value="SLR1885 PROTEIN"/>
    <property type="match status" value="1"/>
</dbReference>
<comment type="similarity">
    <text evidence="2">Belongs to the dGTPase family. Type 2 subfamily.</text>
</comment>
<dbReference type="SUPFAM" id="SSF109604">
    <property type="entry name" value="HD-domain/PDEase-like"/>
    <property type="match status" value="1"/>
</dbReference>
<dbReference type="InterPro" id="IPR023023">
    <property type="entry name" value="dNTPase_2"/>
</dbReference>
<dbReference type="Pfam" id="PF13286">
    <property type="entry name" value="HD_assoc"/>
    <property type="match status" value="1"/>
</dbReference>
<dbReference type="InterPro" id="IPR006261">
    <property type="entry name" value="dGTPase"/>
</dbReference>
<protein>
    <recommendedName>
        <fullName evidence="2">Deoxyguanosinetriphosphate triphosphohydrolase-like protein</fullName>
    </recommendedName>
</protein>
<comment type="caution">
    <text evidence="4">The sequence shown here is derived from an EMBL/GenBank/DDBJ whole genome shotgun (WGS) entry which is preliminary data.</text>
</comment>
<evidence type="ECO:0000313" key="5">
    <source>
        <dbReference type="Proteomes" id="UP000070174"/>
    </source>
</evidence>
<feature type="domain" description="HD" evidence="3">
    <location>
        <begin position="75"/>
        <end position="188"/>
    </location>
</feature>
<keyword evidence="1 2" id="KW-0378">Hydrolase</keyword>
<dbReference type="RefSeq" id="WP_060800314.1">
    <property type="nucleotide sequence ID" value="NZ_KQ957101.1"/>
</dbReference>
<dbReference type="Proteomes" id="UP000070174">
    <property type="component" value="Unassembled WGS sequence"/>
</dbReference>
<dbReference type="Pfam" id="PF01966">
    <property type="entry name" value="HD"/>
    <property type="match status" value="1"/>
</dbReference>
<evidence type="ECO:0000256" key="1">
    <source>
        <dbReference type="ARBA" id="ARBA00022801"/>
    </source>
</evidence>
<dbReference type="GO" id="GO:0016793">
    <property type="term" value="F:triphosphoric monoester hydrolase activity"/>
    <property type="evidence" value="ECO:0007669"/>
    <property type="project" value="InterPro"/>
</dbReference>
<organism evidence="4">
    <name type="scientific">Peptoniphilus harei</name>
    <dbReference type="NCBI Taxonomy" id="54005"/>
    <lineage>
        <taxon>Bacteria</taxon>
        <taxon>Bacillati</taxon>
        <taxon>Bacillota</taxon>
        <taxon>Tissierellia</taxon>
        <taxon>Tissierellales</taxon>
        <taxon>Peptoniphilaceae</taxon>
        <taxon>Peptoniphilus</taxon>
    </lineage>
</organism>
<dbReference type="HAMAP" id="MF_01212">
    <property type="entry name" value="dGTPase_type2"/>
    <property type="match status" value="1"/>
</dbReference>
<evidence type="ECO:0000313" key="4">
    <source>
        <dbReference type="EMBL" id="KXA29614.1"/>
    </source>
</evidence>
<dbReference type="CDD" id="cd00077">
    <property type="entry name" value="HDc"/>
    <property type="match status" value="1"/>
</dbReference>
<name>A0A133PM39_9FIRM</name>
<dbReference type="EMBL" id="LRQE01000034">
    <property type="protein sequence ID" value="KXA29614.1"/>
    <property type="molecule type" value="Genomic_DNA"/>
</dbReference>
<gene>
    <name evidence="4" type="ORF">HMPREF3229_01239</name>
</gene>
<dbReference type="InterPro" id="IPR006674">
    <property type="entry name" value="HD_domain"/>
</dbReference>
<reference evidence="4 5" key="1">
    <citation type="submission" date="2016-01" db="EMBL/GenBank/DDBJ databases">
        <authorList>
            <person name="Oliw E.H."/>
        </authorList>
    </citation>
    <scope>NUCLEOTIDE SEQUENCE [LARGE SCALE GENOMIC DNA]</scope>
    <source>
        <strain evidence="4 5">CMW7756A</strain>
    </source>
</reference>
<evidence type="ECO:0000259" key="3">
    <source>
        <dbReference type="PROSITE" id="PS51831"/>
    </source>
</evidence>
<sequence length="337" mass="38932">MNLRVEREKLEHKMFFEYATFADSSLGRKKEEEKCNLRTDFQRDRDRIIHSKSFRRLKHKTQVFISPEGDHFRTRLTHTLEVSQIGRTIARALRLNEDLVEAIALGHDLGHTPFGHSGEAVLNELKSTGFIHGEQSLKVVDFLERSDKRIGLNLTEEVRDGILNHSGNGKAKTLEGKIIKFADRIAYINHDIDDAIRAGIISEASLPKELTNVLGNTSSQRINKMINAIVENSYGKPIVEMEEEVYQATMELRQYMFKNVYMDPVVKSEEIKIKRLLTELYNFYMEDLSRIPENHLSLYDDRNHSDEDIVSDYIAGMTDTYAKKQLKNIFIPKGWSI</sequence>
<evidence type="ECO:0000256" key="2">
    <source>
        <dbReference type="HAMAP-Rule" id="MF_01212"/>
    </source>
</evidence>
<dbReference type="AlphaFoldDB" id="A0A133PM39"/>